<dbReference type="AlphaFoldDB" id="A0AAV7MZS3"/>
<dbReference type="Proteomes" id="UP001066276">
    <property type="component" value="Chromosome 9"/>
</dbReference>
<evidence type="ECO:0000313" key="2">
    <source>
        <dbReference type="Proteomes" id="UP001066276"/>
    </source>
</evidence>
<accession>A0AAV7MZS3</accession>
<keyword evidence="2" id="KW-1185">Reference proteome</keyword>
<proteinExistence type="predicted"/>
<organism evidence="1 2">
    <name type="scientific">Pleurodeles waltl</name>
    <name type="common">Iberian ribbed newt</name>
    <dbReference type="NCBI Taxonomy" id="8319"/>
    <lineage>
        <taxon>Eukaryota</taxon>
        <taxon>Metazoa</taxon>
        <taxon>Chordata</taxon>
        <taxon>Craniata</taxon>
        <taxon>Vertebrata</taxon>
        <taxon>Euteleostomi</taxon>
        <taxon>Amphibia</taxon>
        <taxon>Batrachia</taxon>
        <taxon>Caudata</taxon>
        <taxon>Salamandroidea</taxon>
        <taxon>Salamandridae</taxon>
        <taxon>Pleurodelinae</taxon>
        <taxon>Pleurodeles</taxon>
    </lineage>
</organism>
<name>A0AAV7MZS3_PLEWA</name>
<comment type="caution">
    <text evidence="1">The sequence shown here is derived from an EMBL/GenBank/DDBJ whole genome shotgun (WGS) entry which is preliminary data.</text>
</comment>
<evidence type="ECO:0008006" key="3">
    <source>
        <dbReference type="Google" id="ProtNLM"/>
    </source>
</evidence>
<evidence type="ECO:0000313" key="1">
    <source>
        <dbReference type="EMBL" id="KAJ1109251.1"/>
    </source>
</evidence>
<gene>
    <name evidence="1" type="ORF">NDU88_006614</name>
</gene>
<protein>
    <recommendedName>
        <fullName evidence="3">Secreted protein</fullName>
    </recommendedName>
</protein>
<reference evidence="1" key="1">
    <citation type="journal article" date="2022" name="bioRxiv">
        <title>Sequencing and chromosome-scale assembly of the giantPleurodeles waltlgenome.</title>
        <authorList>
            <person name="Brown T."/>
            <person name="Elewa A."/>
            <person name="Iarovenko S."/>
            <person name="Subramanian E."/>
            <person name="Araus A.J."/>
            <person name="Petzold A."/>
            <person name="Susuki M."/>
            <person name="Suzuki K.-i.T."/>
            <person name="Hayashi T."/>
            <person name="Toyoda A."/>
            <person name="Oliveira C."/>
            <person name="Osipova E."/>
            <person name="Leigh N.D."/>
            <person name="Simon A."/>
            <person name="Yun M.H."/>
        </authorList>
    </citation>
    <scope>NUCLEOTIDE SEQUENCE</scope>
    <source>
        <strain evidence="1">20211129_DDA</strain>
        <tissue evidence="1">Liver</tissue>
    </source>
</reference>
<dbReference type="EMBL" id="JANPWB010000013">
    <property type="protein sequence ID" value="KAJ1109251.1"/>
    <property type="molecule type" value="Genomic_DNA"/>
</dbReference>
<sequence>MRESGVAVLASLVVVRYRSYRTRGCAGVPASRCISSGRDPQWRDWLPPWEQQLGKQELARAPAQHGPEESP</sequence>